<evidence type="ECO:0000313" key="2">
    <source>
        <dbReference type="EMBL" id="QHU06997.1"/>
    </source>
</evidence>
<keyword evidence="1" id="KW-0472">Membrane</keyword>
<accession>A0A6C0JRD6</accession>
<keyword evidence="1" id="KW-0812">Transmembrane</keyword>
<name>A0A6C0JRD6_9ZZZZ</name>
<dbReference type="AlphaFoldDB" id="A0A6C0JRD6"/>
<feature type="transmembrane region" description="Helical" evidence="1">
    <location>
        <begin position="7"/>
        <end position="27"/>
    </location>
</feature>
<organism evidence="2">
    <name type="scientific">viral metagenome</name>
    <dbReference type="NCBI Taxonomy" id="1070528"/>
    <lineage>
        <taxon>unclassified sequences</taxon>
        <taxon>metagenomes</taxon>
        <taxon>organismal metagenomes</taxon>
    </lineage>
</organism>
<sequence length="105" mass="11683">MIINILAIILFVSLLGVFIYVFAVPWLKGTMVKSDDPNCSAPGPCKKNSWCCKDPRGGGAYCLSKECSDIRLEQPSDEQIKFFNIYIICVIVLLIVLALLKQSIK</sequence>
<dbReference type="EMBL" id="MN740670">
    <property type="protein sequence ID" value="QHU06997.1"/>
    <property type="molecule type" value="Genomic_DNA"/>
</dbReference>
<reference evidence="2" key="1">
    <citation type="journal article" date="2020" name="Nature">
        <title>Giant virus diversity and host interactions through global metagenomics.</title>
        <authorList>
            <person name="Schulz F."/>
            <person name="Roux S."/>
            <person name="Paez-Espino D."/>
            <person name="Jungbluth S."/>
            <person name="Walsh D.A."/>
            <person name="Denef V.J."/>
            <person name="McMahon K.D."/>
            <person name="Konstantinidis K.T."/>
            <person name="Eloe-Fadrosh E.A."/>
            <person name="Kyrpides N.C."/>
            <person name="Woyke T."/>
        </authorList>
    </citation>
    <scope>NUCLEOTIDE SEQUENCE</scope>
    <source>
        <strain evidence="2">GVMAG-S-1038524-41</strain>
    </source>
</reference>
<feature type="transmembrane region" description="Helical" evidence="1">
    <location>
        <begin position="82"/>
        <end position="100"/>
    </location>
</feature>
<protein>
    <submittedName>
        <fullName evidence="2">Uncharacterized protein</fullName>
    </submittedName>
</protein>
<evidence type="ECO:0000256" key="1">
    <source>
        <dbReference type="SAM" id="Phobius"/>
    </source>
</evidence>
<keyword evidence="1" id="KW-1133">Transmembrane helix</keyword>
<proteinExistence type="predicted"/>